<evidence type="ECO:0000256" key="7">
    <source>
        <dbReference type="SAM" id="Phobius"/>
    </source>
</evidence>
<keyword evidence="4" id="KW-0804">Transcription</keyword>
<keyword evidence="1" id="KW-0862">Zinc</keyword>
<proteinExistence type="predicted"/>
<dbReference type="HOGENOM" id="CLU_007427_2_0_1"/>
<reference evidence="10" key="1">
    <citation type="journal article" date="2014" name="Nat. Commun.">
        <title>Genomic adaptations of the halophilic Dead Sea filamentous fungus Eurotium rubrum.</title>
        <authorList>
            <person name="Kis-Papo T."/>
            <person name="Weig A.R."/>
            <person name="Riley R."/>
            <person name="Persoh D."/>
            <person name="Salamov A."/>
            <person name="Sun H."/>
            <person name="Lipzen A."/>
            <person name="Wasser S.P."/>
            <person name="Rambold G."/>
            <person name="Grigoriev I.V."/>
            <person name="Nevo E."/>
        </authorList>
    </citation>
    <scope>NUCLEOTIDE SEQUENCE [LARGE SCALE GENOMIC DNA]</scope>
    <source>
        <strain evidence="10">CBS 135680</strain>
    </source>
</reference>
<dbReference type="GO" id="GO:0008270">
    <property type="term" value="F:zinc ion binding"/>
    <property type="evidence" value="ECO:0007669"/>
    <property type="project" value="InterPro"/>
</dbReference>
<dbReference type="AlphaFoldDB" id="A0A017S3F5"/>
<organism evidence="9 10">
    <name type="scientific">Aspergillus ruber (strain CBS 135680)</name>
    <dbReference type="NCBI Taxonomy" id="1388766"/>
    <lineage>
        <taxon>Eukaryota</taxon>
        <taxon>Fungi</taxon>
        <taxon>Dikarya</taxon>
        <taxon>Ascomycota</taxon>
        <taxon>Pezizomycotina</taxon>
        <taxon>Eurotiomycetes</taxon>
        <taxon>Eurotiomycetidae</taxon>
        <taxon>Eurotiales</taxon>
        <taxon>Aspergillaceae</taxon>
        <taxon>Aspergillus</taxon>
        <taxon>Aspergillus subgen. Aspergillus</taxon>
    </lineage>
</organism>
<dbReference type="Pfam" id="PF04082">
    <property type="entry name" value="Fungal_trans"/>
    <property type="match status" value="1"/>
</dbReference>
<sequence>MYSRKRKRYTNSLSPRESTEPQHGQDDANPTHKYPVQIQATQRPKTNDVIEAYRGRDHYLGRHVSFDEAIASPNHQDSELGSGSGSKLSSADLELLTHQGAFQLPPKSVQDEYITAYTKYCNVWTPIVEPEWLHGQSVSYLLLQSILLAASRVSKQPSIHGTSADFYRRAKLLFFFGHERNPLVSIVSAVLLHWYNPVGPETISTDTSGFWLRTAEAIAFQIGLHKEPPGSGTNERKRERALRRRLWWTLVVRDCIISAGVGRPRTINLCDSDVLPPSLEDFDKGEVVTNRLFLVYASICQLLGDIVESCLRPQQQPNQNQKSLENALYRWVKQDFRSVTTLSPGSSSQYTLEARQIMLTYFANLIILDRTPTSDGIPSARSFIASSFISGIYKEFLSRDELCRLGPVFAFYALCAGLALIPAIRFPVLREMAIEELRILMDSLKRLSRQWGSAFGALRALQRLGGEISQMPTRGDPVPLLREEMVPFFEDFGKRLCRQWNVFFGGEELTATEMVPQGLLNEALSVAEMPPFGASKTGTGNILPESAGKTDFGDLDLFSGNWEGVGFDWSGSWLLDDVISHIN</sequence>
<dbReference type="EMBL" id="KK088445">
    <property type="protein sequence ID" value="EYE91376.1"/>
    <property type="molecule type" value="Genomic_DNA"/>
</dbReference>
<keyword evidence="5" id="KW-0539">Nucleus</keyword>
<dbReference type="InterPro" id="IPR052073">
    <property type="entry name" value="Amide_Lactam_Regulators"/>
</dbReference>
<evidence type="ECO:0000313" key="10">
    <source>
        <dbReference type="Proteomes" id="UP000019804"/>
    </source>
</evidence>
<evidence type="ECO:0000256" key="6">
    <source>
        <dbReference type="SAM" id="MobiDB-lite"/>
    </source>
</evidence>
<keyword evidence="7" id="KW-0472">Membrane</keyword>
<dbReference type="CDD" id="cd12148">
    <property type="entry name" value="fungal_TF_MHR"/>
    <property type="match status" value="1"/>
</dbReference>
<dbReference type="PANTHER" id="PTHR47171:SF2">
    <property type="entry name" value="TRANSCRIPTION FACTOR, PUTATIVE-RELATED"/>
    <property type="match status" value="1"/>
</dbReference>
<feature type="transmembrane region" description="Helical" evidence="7">
    <location>
        <begin position="409"/>
        <end position="428"/>
    </location>
</feature>
<keyword evidence="7" id="KW-1133">Transmembrane helix</keyword>
<evidence type="ECO:0000259" key="8">
    <source>
        <dbReference type="SMART" id="SM00906"/>
    </source>
</evidence>
<dbReference type="InterPro" id="IPR007219">
    <property type="entry name" value="XnlR_reg_dom"/>
</dbReference>
<name>A0A017S3F5_ASPRC</name>
<evidence type="ECO:0000256" key="4">
    <source>
        <dbReference type="ARBA" id="ARBA00023163"/>
    </source>
</evidence>
<keyword evidence="7" id="KW-0812">Transmembrane</keyword>
<dbReference type="Proteomes" id="UP000019804">
    <property type="component" value="Unassembled WGS sequence"/>
</dbReference>
<dbReference type="GO" id="GO:0006351">
    <property type="term" value="P:DNA-templated transcription"/>
    <property type="evidence" value="ECO:0007669"/>
    <property type="project" value="InterPro"/>
</dbReference>
<accession>A0A017S3F5</accession>
<evidence type="ECO:0000256" key="3">
    <source>
        <dbReference type="ARBA" id="ARBA00023125"/>
    </source>
</evidence>
<keyword evidence="3" id="KW-0238">DNA-binding</keyword>
<evidence type="ECO:0000313" key="9">
    <source>
        <dbReference type="EMBL" id="EYE91376.1"/>
    </source>
</evidence>
<feature type="domain" description="Xylanolytic transcriptional activator regulatory" evidence="8">
    <location>
        <begin position="208"/>
        <end position="282"/>
    </location>
</feature>
<evidence type="ECO:0000256" key="2">
    <source>
        <dbReference type="ARBA" id="ARBA00023015"/>
    </source>
</evidence>
<dbReference type="SMART" id="SM00906">
    <property type="entry name" value="Fungal_trans"/>
    <property type="match status" value="1"/>
</dbReference>
<gene>
    <name evidence="9" type="ORF">EURHEDRAFT_381057</name>
</gene>
<dbReference type="RefSeq" id="XP_040635066.1">
    <property type="nucleotide sequence ID" value="XM_040779361.1"/>
</dbReference>
<dbReference type="GO" id="GO:0003677">
    <property type="term" value="F:DNA binding"/>
    <property type="evidence" value="ECO:0007669"/>
    <property type="project" value="UniProtKB-KW"/>
</dbReference>
<feature type="region of interest" description="Disordered" evidence="6">
    <location>
        <begin position="1"/>
        <end position="32"/>
    </location>
</feature>
<keyword evidence="10" id="KW-1185">Reference proteome</keyword>
<feature type="compositionally biased region" description="Basic and acidic residues" evidence="6">
    <location>
        <begin position="17"/>
        <end position="30"/>
    </location>
</feature>
<evidence type="ECO:0000256" key="1">
    <source>
        <dbReference type="ARBA" id="ARBA00022833"/>
    </source>
</evidence>
<dbReference type="PANTHER" id="PTHR47171">
    <property type="entry name" value="FARA-RELATED"/>
    <property type="match status" value="1"/>
</dbReference>
<keyword evidence="2" id="KW-0805">Transcription regulation</keyword>
<dbReference type="STRING" id="1388766.A0A017S3F5"/>
<dbReference type="OrthoDB" id="10251155at2759"/>
<dbReference type="GeneID" id="63694485"/>
<evidence type="ECO:0000256" key="5">
    <source>
        <dbReference type="ARBA" id="ARBA00023242"/>
    </source>
</evidence>
<protein>
    <recommendedName>
        <fullName evidence="8">Xylanolytic transcriptional activator regulatory domain-containing protein</fullName>
    </recommendedName>
</protein>